<dbReference type="NCBIfam" id="NF033573">
    <property type="entry name" value="transpos_IS200"/>
    <property type="match status" value="1"/>
</dbReference>
<dbReference type="Proteomes" id="UP000584867">
    <property type="component" value="Unassembled WGS sequence"/>
</dbReference>
<protein>
    <submittedName>
        <fullName evidence="2">REP element-mobilizing transposase RayT</fullName>
    </submittedName>
</protein>
<sequence>MPHTLGVIYIHLIFSTKDRVPCLEASLRPRLFAYLATLVRDQGCECPRAGGVADHVHLAVRLSRTISVATLVEDVKVASSKWIKAQAPELSNFAWQPGYGVFSVGPSDLKALLAYIDKQEEHHLRKTFEEEFRMFLAKYDITFDEQYLWK</sequence>
<dbReference type="GO" id="GO:0004803">
    <property type="term" value="F:transposase activity"/>
    <property type="evidence" value="ECO:0007669"/>
    <property type="project" value="InterPro"/>
</dbReference>
<feature type="domain" description="Transposase IS200-like" evidence="1">
    <location>
        <begin position="5"/>
        <end position="119"/>
    </location>
</feature>
<dbReference type="SMART" id="SM01321">
    <property type="entry name" value="Y1_Tnp"/>
    <property type="match status" value="1"/>
</dbReference>
<accession>A0A7W7ZT82</accession>
<dbReference type="Pfam" id="PF01797">
    <property type="entry name" value="Y1_Tnp"/>
    <property type="match status" value="1"/>
</dbReference>
<evidence type="ECO:0000259" key="1">
    <source>
        <dbReference type="SMART" id="SM01321"/>
    </source>
</evidence>
<dbReference type="EMBL" id="JACHIO010000016">
    <property type="protein sequence ID" value="MBB5065368.1"/>
    <property type="molecule type" value="Genomic_DNA"/>
</dbReference>
<dbReference type="PANTHER" id="PTHR33360">
    <property type="entry name" value="TRANSPOSASE FOR INSERTION SEQUENCE ELEMENT IS200"/>
    <property type="match status" value="1"/>
</dbReference>
<comment type="caution">
    <text evidence="2">The sequence shown here is derived from an EMBL/GenBank/DDBJ whole genome shotgun (WGS) entry which is preliminary data.</text>
</comment>
<dbReference type="Gene3D" id="3.30.70.1290">
    <property type="entry name" value="Transposase IS200-like"/>
    <property type="match status" value="1"/>
</dbReference>
<dbReference type="PANTHER" id="PTHR33360:SF2">
    <property type="entry name" value="TRANSPOSASE FOR INSERTION SEQUENCE ELEMENT IS200"/>
    <property type="match status" value="1"/>
</dbReference>
<dbReference type="SUPFAM" id="SSF143422">
    <property type="entry name" value="Transposase IS200-like"/>
    <property type="match status" value="1"/>
</dbReference>
<dbReference type="InterPro" id="IPR002686">
    <property type="entry name" value="Transposase_17"/>
</dbReference>
<dbReference type="AlphaFoldDB" id="A0A7W7ZT82"/>
<dbReference type="GO" id="GO:0003677">
    <property type="term" value="F:DNA binding"/>
    <property type="evidence" value="ECO:0007669"/>
    <property type="project" value="InterPro"/>
</dbReference>
<evidence type="ECO:0000313" key="3">
    <source>
        <dbReference type="Proteomes" id="UP000584867"/>
    </source>
</evidence>
<proteinExistence type="predicted"/>
<name>A0A7W7ZT82_9BACT</name>
<dbReference type="RefSeq" id="WP_184258003.1">
    <property type="nucleotide sequence ID" value="NZ_JACHIO010000016.1"/>
</dbReference>
<evidence type="ECO:0000313" key="2">
    <source>
        <dbReference type="EMBL" id="MBB5065368.1"/>
    </source>
</evidence>
<organism evidence="2 3">
    <name type="scientific">Granulicella mallensis</name>
    <dbReference type="NCBI Taxonomy" id="940614"/>
    <lineage>
        <taxon>Bacteria</taxon>
        <taxon>Pseudomonadati</taxon>
        <taxon>Acidobacteriota</taxon>
        <taxon>Terriglobia</taxon>
        <taxon>Terriglobales</taxon>
        <taxon>Acidobacteriaceae</taxon>
        <taxon>Granulicella</taxon>
    </lineage>
</organism>
<dbReference type="InterPro" id="IPR036515">
    <property type="entry name" value="Transposase_17_sf"/>
</dbReference>
<reference evidence="2 3" key="1">
    <citation type="submission" date="2020-08" db="EMBL/GenBank/DDBJ databases">
        <title>Genomic Encyclopedia of Type Strains, Phase IV (KMG-V): Genome sequencing to study the core and pangenomes of soil and plant-associated prokaryotes.</title>
        <authorList>
            <person name="Whitman W."/>
        </authorList>
    </citation>
    <scope>NUCLEOTIDE SEQUENCE [LARGE SCALE GENOMIC DNA]</scope>
    <source>
        <strain evidence="2 3">X5P3</strain>
    </source>
</reference>
<gene>
    <name evidence="2" type="ORF">HDF15_003736</name>
</gene>
<dbReference type="GO" id="GO:0006313">
    <property type="term" value="P:DNA transposition"/>
    <property type="evidence" value="ECO:0007669"/>
    <property type="project" value="InterPro"/>
</dbReference>